<name>A0A2S8JFZ8_RHOOP</name>
<accession>A0A2S8JFZ8</accession>
<evidence type="ECO:0000256" key="3">
    <source>
        <dbReference type="ARBA" id="ARBA00023004"/>
    </source>
</evidence>
<dbReference type="InterPro" id="IPR017900">
    <property type="entry name" value="4Fe4S_Fe_S_CS"/>
</dbReference>
<reference evidence="7" key="1">
    <citation type="submission" date="2018-02" db="EMBL/GenBank/DDBJ databases">
        <title>Draft genome sequencing of Rhodococcus opacus KU647198.</title>
        <authorList>
            <person name="Zheng B.-X."/>
        </authorList>
    </citation>
    <scope>NUCLEOTIDE SEQUENCE [LARGE SCALE GENOMIC DNA]</scope>
    <source>
        <strain evidence="7">04-OD7</strain>
    </source>
</reference>
<gene>
    <name evidence="6" type="ORF">C5613_06330</name>
</gene>
<dbReference type="GO" id="GO:0051539">
    <property type="term" value="F:4 iron, 4 sulfur cluster binding"/>
    <property type="evidence" value="ECO:0007669"/>
    <property type="project" value="UniProtKB-KW"/>
</dbReference>
<keyword evidence="2" id="KW-0479">Metal-binding</keyword>
<dbReference type="PANTHER" id="PTHR43687:SF4">
    <property type="entry name" value="BLR5484 PROTEIN"/>
    <property type="match status" value="1"/>
</dbReference>
<dbReference type="Pfam" id="PF13237">
    <property type="entry name" value="Fer4_10"/>
    <property type="match status" value="1"/>
</dbReference>
<dbReference type="AlphaFoldDB" id="A0A2S8JFZ8"/>
<proteinExistence type="predicted"/>
<evidence type="ECO:0000256" key="2">
    <source>
        <dbReference type="ARBA" id="ARBA00022723"/>
    </source>
</evidence>
<dbReference type="Proteomes" id="UP000239290">
    <property type="component" value="Unassembled WGS sequence"/>
</dbReference>
<protein>
    <submittedName>
        <fullName evidence="6">4Fe-4S ferredoxin</fullName>
    </submittedName>
</protein>
<evidence type="ECO:0000256" key="4">
    <source>
        <dbReference type="ARBA" id="ARBA00023014"/>
    </source>
</evidence>
<dbReference type="EMBL" id="PUIO01000005">
    <property type="protein sequence ID" value="PQP25976.1"/>
    <property type="molecule type" value="Genomic_DNA"/>
</dbReference>
<dbReference type="PROSITE" id="PS51379">
    <property type="entry name" value="4FE4S_FER_2"/>
    <property type="match status" value="2"/>
</dbReference>
<feature type="domain" description="4Fe-4S ferredoxin-type" evidence="5">
    <location>
        <begin position="47"/>
        <end position="77"/>
    </location>
</feature>
<sequence length="126" mass="13529">MGAPGTRHRRGPDGRVVIEVVVADRCVQCDICIKVCPTDVFRRGTDGVPVVAHQEDCQTCFMCEANCPTDALYVAPFDTPVPEDSTHTDAEGLAESGALGAYRAVIGWGGRRTPGSTLDRNHLFTP</sequence>
<keyword evidence="4" id="KW-0411">Iron-sulfur</keyword>
<comment type="caution">
    <text evidence="6">The sequence shown here is derived from an EMBL/GenBank/DDBJ whole genome shotgun (WGS) entry which is preliminary data.</text>
</comment>
<evidence type="ECO:0000313" key="6">
    <source>
        <dbReference type="EMBL" id="PQP25976.1"/>
    </source>
</evidence>
<dbReference type="PROSITE" id="PS00198">
    <property type="entry name" value="4FE4S_FER_1"/>
    <property type="match status" value="2"/>
</dbReference>
<evidence type="ECO:0000259" key="5">
    <source>
        <dbReference type="PROSITE" id="PS51379"/>
    </source>
</evidence>
<dbReference type="PANTHER" id="PTHR43687">
    <property type="entry name" value="ADENYLYLSULFATE REDUCTASE, BETA SUBUNIT"/>
    <property type="match status" value="1"/>
</dbReference>
<dbReference type="SUPFAM" id="SSF54862">
    <property type="entry name" value="4Fe-4S ferredoxins"/>
    <property type="match status" value="1"/>
</dbReference>
<dbReference type="GO" id="GO:0046872">
    <property type="term" value="F:metal ion binding"/>
    <property type="evidence" value="ECO:0007669"/>
    <property type="project" value="UniProtKB-KW"/>
</dbReference>
<organism evidence="6 7">
    <name type="scientific">Rhodococcus opacus</name>
    <name type="common">Nocardia opaca</name>
    <dbReference type="NCBI Taxonomy" id="37919"/>
    <lineage>
        <taxon>Bacteria</taxon>
        <taxon>Bacillati</taxon>
        <taxon>Actinomycetota</taxon>
        <taxon>Actinomycetes</taxon>
        <taxon>Mycobacteriales</taxon>
        <taxon>Nocardiaceae</taxon>
        <taxon>Rhodococcus</taxon>
    </lineage>
</organism>
<keyword evidence="3" id="KW-0408">Iron</keyword>
<keyword evidence="1" id="KW-0004">4Fe-4S</keyword>
<dbReference type="InterPro" id="IPR050572">
    <property type="entry name" value="Fe-S_Ferredoxin"/>
</dbReference>
<evidence type="ECO:0000313" key="7">
    <source>
        <dbReference type="Proteomes" id="UP000239290"/>
    </source>
</evidence>
<dbReference type="InterPro" id="IPR017896">
    <property type="entry name" value="4Fe4S_Fe-S-bd"/>
</dbReference>
<evidence type="ECO:0000256" key="1">
    <source>
        <dbReference type="ARBA" id="ARBA00022485"/>
    </source>
</evidence>
<dbReference type="Gene3D" id="3.30.70.20">
    <property type="match status" value="1"/>
</dbReference>
<feature type="domain" description="4Fe-4S ferredoxin-type" evidence="5">
    <location>
        <begin position="17"/>
        <end position="46"/>
    </location>
</feature>